<dbReference type="GO" id="GO:0005524">
    <property type="term" value="F:ATP binding"/>
    <property type="evidence" value="ECO:0007669"/>
    <property type="project" value="UniProtKB-UniRule"/>
</dbReference>
<dbReference type="CDD" id="cd00009">
    <property type="entry name" value="AAA"/>
    <property type="match status" value="1"/>
</dbReference>
<evidence type="ECO:0000256" key="7">
    <source>
        <dbReference type="ARBA" id="ARBA00023172"/>
    </source>
</evidence>
<comment type="similarity">
    <text evidence="9">Belongs to the RuvB family.</text>
</comment>
<comment type="caution">
    <text evidence="11">The sequence shown here is derived from an EMBL/GenBank/DDBJ whole genome shotgun (WGS) entry which is preliminary data.</text>
</comment>
<feature type="binding site" evidence="9">
    <location>
        <position position="70"/>
    </location>
    <ligand>
        <name>ATP</name>
        <dbReference type="ChEBI" id="CHEBI:30616"/>
    </ligand>
</feature>
<dbReference type="GO" id="GO:0006310">
    <property type="term" value="P:DNA recombination"/>
    <property type="evidence" value="ECO:0007669"/>
    <property type="project" value="UniProtKB-UniRule"/>
</dbReference>
<dbReference type="InterPro" id="IPR003593">
    <property type="entry name" value="AAA+_ATPase"/>
</dbReference>
<feature type="domain" description="AAA+ ATPase" evidence="10">
    <location>
        <begin position="54"/>
        <end position="185"/>
    </location>
</feature>
<comment type="subcellular location">
    <subcellularLocation>
        <location evidence="9">Cytoplasm</location>
    </subcellularLocation>
</comment>
<gene>
    <name evidence="9" type="primary">ruvB</name>
    <name evidence="11" type="ORF">COT12_00780</name>
</gene>
<dbReference type="SUPFAM" id="SSF46785">
    <property type="entry name" value="Winged helix' DNA-binding domain"/>
    <property type="match status" value="1"/>
</dbReference>
<dbReference type="PANTHER" id="PTHR42848:SF1">
    <property type="entry name" value="HOLLIDAY JUNCTION BRANCH MIGRATION COMPLEX SUBUNIT RUVB"/>
    <property type="match status" value="1"/>
</dbReference>
<keyword evidence="5 9" id="KW-0067">ATP-binding</keyword>
<dbReference type="InterPro" id="IPR036388">
    <property type="entry name" value="WH-like_DNA-bd_sf"/>
</dbReference>
<dbReference type="GO" id="GO:0000400">
    <property type="term" value="F:four-way junction DNA binding"/>
    <property type="evidence" value="ECO:0007669"/>
    <property type="project" value="UniProtKB-UniRule"/>
</dbReference>
<dbReference type="SUPFAM" id="SSF52540">
    <property type="entry name" value="P-loop containing nucleoside triphosphate hydrolases"/>
    <property type="match status" value="1"/>
</dbReference>
<feature type="binding site" evidence="9">
    <location>
        <position position="23"/>
    </location>
    <ligand>
        <name>ATP</name>
        <dbReference type="ChEBI" id="CHEBI:30616"/>
    </ligand>
</feature>
<dbReference type="GO" id="GO:0005737">
    <property type="term" value="C:cytoplasm"/>
    <property type="evidence" value="ECO:0007669"/>
    <property type="project" value="UniProtKB-SubCell"/>
</dbReference>
<dbReference type="Gene3D" id="1.10.10.10">
    <property type="entry name" value="Winged helix-like DNA-binding domain superfamily/Winged helix DNA-binding domain"/>
    <property type="match status" value="1"/>
</dbReference>
<dbReference type="Gene3D" id="3.40.50.300">
    <property type="entry name" value="P-loop containing nucleotide triphosphate hydrolases"/>
    <property type="match status" value="1"/>
</dbReference>
<dbReference type="Pfam" id="PF17864">
    <property type="entry name" value="AAA_lid_4"/>
    <property type="match status" value="1"/>
</dbReference>
<comment type="domain">
    <text evidence="9">Has 3 domains, the large (RuvB-L) and small ATPase (RuvB-S) domains and the C-terminal head (RuvB-H) domain. The head domain binds DNA, while the ATPase domains jointly bind ATP, ADP or are empty depending on the state of the subunit in the translocation cycle. During a single DNA translocation step the structure of each domain remains the same, but their relative positions change.</text>
</comment>
<evidence type="ECO:0000256" key="1">
    <source>
        <dbReference type="ARBA" id="ARBA00022490"/>
    </source>
</evidence>
<feature type="binding site" evidence="9">
    <location>
        <position position="221"/>
    </location>
    <ligand>
        <name>ATP</name>
        <dbReference type="ChEBI" id="CHEBI:30616"/>
    </ligand>
</feature>
<feature type="binding site" evidence="9">
    <location>
        <position position="68"/>
    </location>
    <ligand>
        <name>ATP</name>
        <dbReference type="ChEBI" id="CHEBI:30616"/>
    </ligand>
</feature>
<feature type="binding site" evidence="9">
    <location>
        <position position="69"/>
    </location>
    <ligand>
        <name>ATP</name>
        <dbReference type="ChEBI" id="CHEBI:30616"/>
    </ligand>
</feature>
<keyword evidence="4 9" id="KW-0378">Hydrolase</keyword>
<feature type="binding site" evidence="9">
    <location>
        <position position="65"/>
    </location>
    <ligand>
        <name>ATP</name>
        <dbReference type="ChEBI" id="CHEBI:30616"/>
    </ligand>
</feature>
<comment type="subunit">
    <text evidence="9">Homohexamer. Forms an RuvA(8)-RuvB(12)-Holliday junction (HJ) complex. HJ DNA is sandwiched between 2 RuvA tetramers; dsDNA enters through RuvA and exits via RuvB. An RuvB hexamer assembles on each DNA strand where it exits the tetramer. Each RuvB hexamer is contacted by two RuvA subunits (via domain III) on 2 adjacent RuvB subunits; this complex drives branch migration. In the full resolvosome a probable DNA-RuvA(4)-RuvB(12)-RuvC(2) complex forms which resolves the HJ.</text>
</comment>
<feature type="binding site" evidence="9">
    <location>
        <position position="318"/>
    </location>
    <ligand>
        <name>DNA</name>
        <dbReference type="ChEBI" id="CHEBI:16991"/>
    </ligand>
</feature>
<evidence type="ECO:0000256" key="6">
    <source>
        <dbReference type="ARBA" id="ARBA00023125"/>
    </source>
</evidence>
<dbReference type="NCBIfam" id="NF000868">
    <property type="entry name" value="PRK00080.1"/>
    <property type="match status" value="1"/>
</dbReference>
<dbReference type="Pfam" id="PF05496">
    <property type="entry name" value="RuvB_N"/>
    <property type="match status" value="1"/>
</dbReference>
<feature type="binding site" evidence="9">
    <location>
        <position position="313"/>
    </location>
    <ligand>
        <name>DNA</name>
        <dbReference type="ChEBI" id="CHEBI:16991"/>
    </ligand>
</feature>
<comment type="function">
    <text evidence="9">The RuvA-RuvB-RuvC complex processes Holliday junction (HJ) DNA during genetic recombination and DNA repair, while the RuvA-RuvB complex plays an important role in the rescue of blocked DNA replication forks via replication fork reversal (RFR). RuvA specifically binds to HJ cruciform DNA, conferring on it an open structure. The RuvB hexamer acts as an ATP-dependent pump, pulling dsDNA into and through the RuvAB complex. RuvB forms 2 homohexamers on either side of HJ DNA bound by 1 or 2 RuvA tetramers; 4 subunits per hexamer contact DNA at a time. Coordinated motions by a converter formed by DNA-disengaged RuvB subunits stimulates ATP hydrolysis and nucleotide exchange. Immobilization of the converter enables RuvB to convert the ATP-contained energy into a lever motion, pulling 2 nucleotides of DNA out of the RuvA tetramer per ATP hydrolyzed, thus driving DNA branch migration. The RuvB motors rotate together with the DNA substrate, which together with the progressing nucleotide cycle form the mechanistic basis for DNA recombination by continuous HJ branch migration. Branch migration allows RuvC to scan DNA until it finds its consensus sequence, where it cleaves and resolves cruciform DNA.</text>
</comment>
<name>A0A2M6YCT3_9BACT</name>
<comment type="catalytic activity">
    <reaction evidence="9">
        <text>ATP + H2O = ADP + phosphate + H(+)</text>
        <dbReference type="Rhea" id="RHEA:13065"/>
        <dbReference type="ChEBI" id="CHEBI:15377"/>
        <dbReference type="ChEBI" id="CHEBI:15378"/>
        <dbReference type="ChEBI" id="CHEBI:30616"/>
        <dbReference type="ChEBI" id="CHEBI:43474"/>
        <dbReference type="ChEBI" id="CHEBI:456216"/>
    </reaction>
</comment>
<feature type="region of interest" description="Head domain (RuvB-H)" evidence="9">
    <location>
        <begin position="258"/>
        <end position="341"/>
    </location>
</feature>
<dbReference type="InterPro" id="IPR004605">
    <property type="entry name" value="DNA_helicase_Holl-junc_RuvB"/>
</dbReference>
<evidence type="ECO:0000313" key="12">
    <source>
        <dbReference type="Proteomes" id="UP000229896"/>
    </source>
</evidence>
<dbReference type="Gene3D" id="1.10.8.60">
    <property type="match status" value="1"/>
</dbReference>
<dbReference type="NCBIfam" id="TIGR00635">
    <property type="entry name" value="ruvB"/>
    <property type="match status" value="1"/>
</dbReference>
<feature type="binding site" evidence="9">
    <location>
        <position position="294"/>
    </location>
    <ligand>
        <name>DNA</name>
        <dbReference type="ChEBI" id="CHEBI:16991"/>
    </ligand>
</feature>
<dbReference type="InterPro" id="IPR008824">
    <property type="entry name" value="RuvB-like_N"/>
</dbReference>
<feature type="binding site" evidence="9">
    <location>
        <position position="69"/>
    </location>
    <ligand>
        <name>Mg(2+)</name>
        <dbReference type="ChEBI" id="CHEBI:18420"/>
    </ligand>
</feature>
<organism evidence="11 12">
    <name type="scientific">Candidatus Berkelbacteria bacterium CG08_land_8_20_14_0_20_39_8</name>
    <dbReference type="NCBI Taxonomy" id="1974511"/>
    <lineage>
        <taxon>Bacteria</taxon>
        <taxon>Candidatus Berkelbacteria</taxon>
    </lineage>
</organism>
<keyword evidence="8 9" id="KW-0234">DNA repair</keyword>
<dbReference type="PANTHER" id="PTHR42848">
    <property type="match status" value="1"/>
</dbReference>
<keyword evidence="1 9" id="KW-0963">Cytoplasm</keyword>
<dbReference type="Proteomes" id="UP000229896">
    <property type="component" value="Unassembled WGS sequence"/>
</dbReference>
<dbReference type="GO" id="GO:0048476">
    <property type="term" value="C:Holliday junction resolvase complex"/>
    <property type="evidence" value="ECO:0007669"/>
    <property type="project" value="UniProtKB-UniRule"/>
</dbReference>
<comment type="caution">
    <text evidence="9">Lacks conserved residue(s) required for the propagation of feature annotation.</text>
</comment>
<evidence type="ECO:0000313" key="11">
    <source>
        <dbReference type="EMBL" id="PIU24488.1"/>
    </source>
</evidence>
<dbReference type="AlphaFoldDB" id="A0A2M6YCT3"/>
<dbReference type="InterPro" id="IPR036390">
    <property type="entry name" value="WH_DNA-bd_sf"/>
</dbReference>
<dbReference type="InterPro" id="IPR008823">
    <property type="entry name" value="RuvB_wg_C"/>
</dbReference>
<reference evidence="12" key="1">
    <citation type="submission" date="2017-09" db="EMBL/GenBank/DDBJ databases">
        <title>Depth-based differentiation of microbial function through sediment-hosted aquifers and enrichment of novel symbionts in the deep terrestrial subsurface.</title>
        <authorList>
            <person name="Probst A.J."/>
            <person name="Ladd B."/>
            <person name="Jarett J.K."/>
            <person name="Geller-Mcgrath D.E."/>
            <person name="Sieber C.M.K."/>
            <person name="Emerson J.B."/>
            <person name="Anantharaman K."/>
            <person name="Thomas B.C."/>
            <person name="Malmstrom R."/>
            <person name="Stieglmeier M."/>
            <person name="Klingl A."/>
            <person name="Woyke T."/>
            <person name="Ryan C.M."/>
            <person name="Banfield J.F."/>
        </authorList>
    </citation>
    <scope>NUCLEOTIDE SEQUENCE [LARGE SCALE GENOMIC DNA]</scope>
</reference>
<dbReference type="GO" id="GO:0006281">
    <property type="term" value="P:DNA repair"/>
    <property type="evidence" value="ECO:0007669"/>
    <property type="project" value="UniProtKB-UniRule"/>
</dbReference>
<dbReference type="GO" id="GO:0009378">
    <property type="term" value="F:four-way junction helicase activity"/>
    <property type="evidence" value="ECO:0007669"/>
    <property type="project" value="InterPro"/>
</dbReference>
<accession>A0A2M6YCT3</accession>
<dbReference type="GO" id="GO:0016887">
    <property type="term" value="F:ATP hydrolysis activity"/>
    <property type="evidence" value="ECO:0007669"/>
    <property type="project" value="RHEA"/>
</dbReference>
<feature type="region of interest" description="Large ATPase domain (RuvB-L)" evidence="9">
    <location>
        <begin position="4"/>
        <end position="184"/>
    </location>
</feature>
<dbReference type="EC" id="3.6.4.-" evidence="9"/>
<keyword evidence="2 9" id="KW-0547">Nucleotide-binding</keyword>
<evidence type="ECO:0000256" key="9">
    <source>
        <dbReference type="HAMAP-Rule" id="MF_00016"/>
    </source>
</evidence>
<proteinExistence type="inferred from homology"/>
<keyword evidence="11" id="KW-0347">Helicase</keyword>
<evidence type="ECO:0000256" key="3">
    <source>
        <dbReference type="ARBA" id="ARBA00022763"/>
    </source>
</evidence>
<dbReference type="SMART" id="SM00382">
    <property type="entry name" value="AAA"/>
    <property type="match status" value="1"/>
</dbReference>
<evidence type="ECO:0000256" key="5">
    <source>
        <dbReference type="ARBA" id="ARBA00022840"/>
    </source>
</evidence>
<sequence>MDSEKNIINTEIVEEDLELDNSLRPKKLGDYVGQNSIKENLSIFISAAKKRNESIEHILLYGPPGLGKTTLAHIIANEMGSNIRVTSGTAIERAGDLASILTSLNDGDILFIDEIHRLNRNIEEVLYPAMEDYCIDMVLGKGPSAKTLRLDVPKFTLIGATTKIGSLSSPLRDRFGNIFRLDFYSNEELEDIIKRSAKILNIKHKNNGLKEISKRARKTPRVANRILKRVRDFAEVKHQGEIDAEIAELALQLLDIDQLGLDRTDRMILETIIDKFSGGPVGLDALAAATSEDRDTIEDVIEPYLLRLGFIDRTPRGRIATAGAYQHLNKTKVSDGKQKLL</sequence>
<evidence type="ECO:0000259" key="10">
    <source>
        <dbReference type="SMART" id="SM00382"/>
    </source>
</evidence>
<dbReference type="EMBL" id="PEXI01000028">
    <property type="protein sequence ID" value="PIU24488.1"/>
    <property type="molecule type" value="Genomic_DNA"/>
</dbReference>
<dbReference type="InterPro" id="IPR041445">
    <property type="entry name" value="AAA_lid_4"/>
</dbReference>
<keyword evidence="6 9" id="KW-0238">DNA-binding</keyword>
<feature type="binding site" evidence="9">
    <location>
        <position position="184"/>
    </location>
    <ligand>
        <name>ATP</name>
        <dbReference type="ChEBI" id="CHEBI:30616"/>
    </ligand>
</feature>
<dbReference type="HAMAP" id="MF_00016">
    <property type="entry name" value="DNA_HJ_migration_RuvB"/>
    <property type="match status" value="1"/>
</dbReference>
<dbReference type="InterPro" id="IPR027417">
    <property type="entry name" value="P-loop_NTPase"/>
</dbReference>
<evidence type="ECO:0000256" key="2">
    <source>
        <dbReference type="ARBA" id="ARBA00022741"/>
    </source>
</evidence>
<evidence type="ECO:0000256" key="4">
    <source>
        <dbReference type="ARBA" id="ARBA00022801"/>
    </source>
</evidence>
<dbReference type="Pfam" id="PF05491">
    <property type="entry name" value="WHD_RuvB"/>
    <property type="match status" value="1"/>
</dbReference>
<feature type="binding site" evidence="9">
    <location>
        <position position="174"/>
    </location>
    <ligand>
        <name>ATP</name>
        <dbReference type="ChEBI" id="CHEBI:30616"/>
    </ligand>
</feature>
<keyword evidence="3 9" id="KW-0227">DNA damage</keyword>
<feature type="binding site" evidence="9">
    <location>
        <position position="24"/>
    </location>
    <ligand>
        <name>ATP</name>
        <dbReference type="ChEBI" id="CHEBI:30616"/>
    </ligand>
</feature>
<protein>
    <recommendedName>
        <fullName evidence="9">Holliday junction branch migration complex subunit RuvB</fullName>
        <ecNumber evidence="9">3.6.4.-</ecNumber>
    </recommendedName>
</protein>
<keyword evidence="7 9" id="KW-0233">DNA recombination</keyword>
<evidence type="ECO:0000256" key="8">
    <source>
        <dbReference type="ARBA" id="ARBA00023204"/>
    </source>
</evidence>
<feature type="binding site" evidence="9">
    <location>
        <begin position="131"/>
        <end position="133"/>
    </location>
    <ligand>
        <name>ATP</name>
        <dbReference type="ChEBI" id="CHEBI:30616"/>
    </ligand>
</feature>
<feature type="region of interest" description="Small ATPAse domain (RuvB-S)" evidence="9">
    <location>
        <begin position="185"/>
        <end position="255"/>
    </location>
</feature>